<dbReference type="Pfam" id="PF00128">
    <property type="entry name" value="Alpha-amylase"/>
    <property type="match status" value="1"/>
</dbReference>
<comment type="caution">
    <text evidence="4">The sequence shown here is derived from an EMBL/GenBank/DDBJ whole genome shotgun (WGS) entry which is preliminary data.</text>
</comment>
<dbReference type="Proteomes" id="UP001152320">
    <property type="component" value="Chromosome 3"/>
</dbReference>
<feature type="domain" description="Glycosyl hydrolase family 13 catalytic" evidence="3">
    <location>
        <begin position="105"/>
        <end position="500"/>
    </location>
</feature>
<dbReference type="GO" id="GO:0006865">
    <property type="term" value="P:amino acid transport"/>
    <property type="evidence" value="ECO:0007669"/>
    <property type="project" value="TreeGrafter"/>
</dbReference>
<proteinExistence type="predicted"/>
<sequence>MDSATVPVPDPIGPETLPLKSDKDSALPSYTESTDSQTKDTTRPSIGMGKEDVMKYSNTPFWRGFRWTLLILLVAGWLALLGASIGLIVVSPRCLPWWQQSVVYQIYPRSFLDGKNPADGIGDFAGITEKLDYIKDLGVGAILLNSIYKSPNKDFGYDVSDLNDVNEDFGTMEEFQELLDAAHERNLKVILDFVPNQASIESDLFKQSQAALGGENEDLLNAFTWADTIPNNWVSVYDGPAWTYDQTRRQYYLHQFSKFQPDLNLEDELVTQYLEDAIDSWFSRGVDGLNIQGTQFLFEGPIYKDEPVIDPSDPMLQQYDSLQHDYTSDYGGVHSLLNNWREGIFFRYSTAGTYRLLMTDSDANSTYLGTYYGSGDNPEADIAQNYNLIQIGDFYGDGGLTRGADIDELVRDWLNNIPDGKWPSFQLGNHQVRRIASRLSNTYVKAANMLLLTLPGTPICYYGDEIGMQDIKNLTRDDVKDIKGLNRQDDWQQKTRDPQRGPMQWNDSANAGFTEADDPWLPMANNYQTVNVKVQLDQEFSPLEVFRELVAFRADNRAFLSTKIDMLEHEGQITAYIRRSSEQTEEFLVVISWSEVFRYYDLFNKNKNLPLPLEGFVRVATHDVEAGERVQLNKLGLLGGQGMIIELIK</sequence>
<dbReference type="EMBL" id="JAIZAY010000003">
    <property type="protein sequence ID" value="KAJ8045078.1"/>
    <property type="molecule type" value="Genomic_DNA"/>
</dbReference>
<dbReference type="PANTHER" id="PTHR10357">
    <property type="entry name" value="ALPHA-AMYLASE FAMILY MEMBER"/>
    <property type="match status" value="1"/>
</dbReference>
<dbReference type="InterPro" id="IPR006047">
    <property type="entry name" value="GH13_cat_dom"/>
</dbReference>
<dbReference type="SMART" id="SM00642">
    <property type="entry name" value="Aamy"/>
    <property type="match status" value="1"/>
</dbReference>
<dbReference type="OrthoDB" id="1740265at2759"/>
<evidence type="ECO:0000313" key="4">
    <source>
        <dbReference type="EMBL" id="KAJ8045078.1"/>
    </source>
</evidence>
<evidence type="ECO:0000313" key="5">
    <source>
        <dbReference type="Proteomes" id="UP001152320"/>
    </source>
</evidence>
<dbReference type="InterPro" id="IPR013780">
    <property type="entry name" value="Glyco_hydro_b"/>
</dbReference>
<reference evidence="4" key="1">
    <citation type="submission" date="2021-10" db="EMBL/GenBank/DDBJ databases">
        <title>Tropical sea cucumber genome reveals ecological adaptation and Cuvierian tubules defense mechanism.</title>
        <authorList>
            <person name="Chen T."/>
        </authorList>
    </citation>
    <scope>NUCLEOTIDE SEQUENCE</scope>
    <source>
        <strain evidence="4">Nanhai2018</strain>
        <tissue evidence="4">Muscle</tissue>
    </source>
</reference>
<dbReference type="SUPFAM" id="SSF51445">
    <property type="entry name" value="(Trans)glycosidases"/>
    <property type="match status" value="1"/>
</dbReference>
<dbReference type="Gene3D" id="2.60.40.1180">
    <property type="entry name" value="Golgi alpha-mannosidase II"/>
    <property type="match status" value="1"/>
</dbReference>
<gene>
    <name evidence="4" type="ORF">HOLleu_08008</name>
</gene>
<accession>A0A9Q1CGV6</accession>
<dbReference type="InterPro" id="IPR017853">
    <property type="entry name" value="GH"/>
</dbReference>
<feature type="transmembrane region" description="Helical" evidence="2">
    <location>
        <begin position="67"/>
        <end position="90"/>
    </location>
</feature>
<dbReference type="GO" id="GO:0005975">
    <property type="term" value="P:carbohydrate metabolic process"/>
    <property type="evidence" value="ECO:0007669"/>
    <property type="project" value="InterPro"/>
</dbReference>
<keyword evidence="2" id="KW-1133">Transmembrane helix</keyword>
<feature type="region of interest" description="Disordered" evidence="1">
    <location>
        <begin position="1"/>
        <end position="48"/>
    </location>
</feature>
<dbReference type="Pfam" id="PF16028">
    <property type="entry name" value="SLC3A2_N"/>
    <property type="match status" value="1"/>
</dbReference>
<dbReference type="Gene3D" id="3.90.400.10">
    <property type="entry name" value="Oligo-1,6-glucosidase, Domain 2"/>
    <property type="match status" value="1"/>
</dbReference>
<organism evidence="4 5">
    <name type="scientific">Holothuria leucospilota</name>
    <name type="common">Black long sea cucumber</name>
    <name type="synonym">Mertensiothuria leucospilota</name>
    <dbReference type="NCBI Taxonomy" id="206669"/>
    <lineage>
        <taxon>Eukaryota</taxon>
        <taxon>Metazoa</taxon>
        <taxon>Echinodermata</taxon>
        <taxon>Eleutherozoa</taxon>
        <taxon>Echinozoa</taxon>
        <taxon>Holothuroidea</taxon>
        <taxon>Aspidochirotacea</taxon>
        <taxon>Aspidochirotida</taxon>
        <taxon>Holothuriidae</taxon>
        <taxon>Holothuria</taxon>
    </lineage>
</organism>
<keyword evidence="2" id="KW-0472">Membrane</keyword>
<protein>
    <submittedName>
        <fullName evidence="4">Neutral and basic amino acid transport protein rBAT</fullName>
    </submittedName>
</protein>
<name>A0A9Q1CGV6_HOLLE</name>
<evidence type="ECO:0000256" key="2">
    <source>
        <dbReference type="SAM" id="Phobius"/>
    </source>
</evidence>
<evidence type="ECO:0000259" key="3">
    <source>
        <dbReference type="SMART" id="SM00642"/>
    </source>
</evidence>
<keyword evidence="5" id="KW-1185">Reference proteome</keyword>
<dbReference type="PANTHER" id="PTHR10357:SF179">
    <property type="entry name" value="NEUTRAL AND BASIC AMINO ACID TRANSPORT PROTEIN RBAT"/>
    <property type="match status" value="1"/>
</dbReference>
<dbReference type="Gene3D" id="3.20.20.80">
    <property type="entry name" value="Glycosidases"/>
    <property type="match status" value="2"/>
</dbReference>
<dbReference type="InterPro" id="IPR031984">
    <property type="entry name" value="SLC3A2_N"/>
</dbReference>
<keyword evidence="2" id="KW-0812">Transmembrane</keyword>
<evidence type="ECO:0000256" key="1">
    <source>
        <dbReference type="SAM" id="MobiDB-lite"/>
    </source>
</evidence>
<dbReference type="AlphaFoldDB" id="A0A9Q1CGV6"/>
<dbReference type="InterPro" id="IPR045857">
    <property type="entry name" value="O16G_dom_2"/>
</dbReference>